<organism evidence="1 2">
    <name type="scientific">Cochliobolus carbonum (strain 26-R-13)</name>
    <name type="common">Maize leaf spot fungus</name>
    <name type="synonym">Bipolaris zeicola</name>
    <dbReference type="NCBI Taxonomy" id="930089"/>
    <lineage>
        <taxon>Eukaryota</taxon>
        <taxon>Fungi</taxon>
        <taxon>Dikarya</taxon>
        <taxon>Ascomycota</taxon>
        <taxon>Pezizomycotina</taxon>
        <taxon>Dothideomycetes</taxon>
        <taxon>Pleosporomycetidae</taxon>
        <taxon>Pleosporales</taxon>
        <taxon>Pleosporineae</taxon>
        <taxon>Pleosporaceae</taxon>
        <taxon>Bipolaris</taxon>
    </lineage>
</organism>
<dbReference type="Proteomes" id="UP000053841">
    <property type="component" value="Unassembled WGS sequence"/>
</dbReference>
<evidence type="ECO:0000313" key="2">
    <source>
        <dbReference type="Proteomes" id="UP000053841"/>
    </source>
</evidence>
<dbReference type="KEGG" id="bze:COCCADRAFT_113047"/>
<dbReference type="RefSeq" id="XP_007718783.1">
    <property type="nucleotide sequence ID" value="XM_007720593.1"/>
</dbReference>
<gene>
    <name evidence="1" type="ORF">COCCADRAFT_113047</name>
</gene>
<accession>W6XN40</accession>
<protein>
    <submittedName>
        <fullName evidence="1">Uncharacterized protein</fullName>
    </submittedName>
</protein>
<dbReference type="EMBL" id="KI965065">
    <property type="protein sequence ID" value="EUC26913.1"/>
    <property type="molecule type" value="Genomic_DNA"/>
</dbReference>
<dbReference type="GeneID" id="19144571"/>
<proteinExistence type="predicted"/>
<evidence type="ECO:0000313" key="1">
    <source>
        <dbReference type="EMBL" id="EUC26913.1"/>
    </source>
</evidence>
<name>W6XN40_COCC2</name>
<dbReference type="HOGENOM" id="CLU_2573560_0_0_1"/>
<sequence>MYLSSNICTRRIAVVAVSARPPGVNKLCVCVCIKATWFRTREKHSPDHLLHQYLSTMFQRRNSVLDGRNLVRLASPDFIPE</sequence>
<keyword evidence="2" id="KW-1185">Reference proteome</keyword>
<dbReference type="AlphaFoldDB" id="W6XN40"/>
<reference evidence="1 2" key="1">
    <citation type="journal article" date="2013" name="PLoS Genet.">
        <title>Comparative genome structure, secondary metabolite, and effector coding capacity across Cochliobolus pathogens.</title>
        <authorList>
            <person name="Condon B.J."/>
            <person name="Leng Y."/>
            <person name="Wu D."/>
            <person name="Bushley K.E."/>
            <person name="Ohm R.A."/>
            <person name="Otillar R."/>
            <person name="Martin J."/>
            <person name="Schackwitz W."/>
            <person name="Grimwood J."/>
            <person name="MohdZainudin N."/>
            <person name="Xue C."/>
            <person name="Wang R."/>
            <person name="Manning V.A."/>
            <person name="Dhillon B."/>
            <person name="Tu Z.J."/>
            <person name="Steffenson B.J."/>
            <person name="Salamov A."/>
            <person name="Sun H."/>
            <person name="Lowry S."/>
            <person name="LaButti K."/>
            <person name="Han J."/>
            <person name="Copeland A."/>
            <person name="Lindquist E."/>
            <person name="Barry K."/>
            <person name="Schmutz J."/>
            <person name="Baker S.E."/>
            <person name="Ciuffetti L.M."/>
            <person name="Grigoriev I.V."/>
            <person name="Zhong S."/>
            <person name="Turgeon B.G."/>
        </authorList>
    </citation>
    <scope>NUCLEOTIDE SEQUENCE [LARGE SCALE GENOMIC DNA]</scope>
    <source>
        <strain evidence="1 2">26-R-13</strain>
    </source>
</reference>